<evidence type="ECO:0000256" key="9">
    <source>
        <dbReference type="ARBA" id="ARBA00016560"/>
    </source>
</evidence>
<proteinExistence type="inferred from homology"/>
<dbReference type="PANTHER" id="PTHR42838:SF2">
    <property type="entry name" value="NITROUS-OXIDE REDUCTASE"/>
    <property type="match status" value="1"/>
</dbReference>
<dbReference type="InterPro" id="IPR051403">
    <property type="entry name" value="NosZ/Cyto_c_oxidase_sub2"/>
</dbReference>
<sequence>MTIERHPQVPPSRRRLLASAAALCAAASVGGLARAATKPRVIPVVARKFDFVPAEIRVRRGETVTLSLTAPEVPMGINIADLGVRADIIPGKPTLLTITPDKAGRFTFLCDVFCGTGHEDMSGALIVT</sequence>
<evidence type="ECO:0000256" key="10">
    <source>
        <dbReference type="ARBA" id="ARBA00022723"/>
    </source>
</evidence>
<comment type="pathway">
    <text evidence="4">Nitrogen metabolism; nitrate reduction (denitrification); dinitrogen from nitrate: step 4/4.</text>
</comment>
<dbReference type="Proteomes" id="UP000675920">
    <property type="component" value="Unplaced"/>
</dbReference>
<keyword evidence="17" id="KW-1185">Reference proteome</keyword>
<keyword evidence="15" id="KW-0732">Signal</keyword>
<dbReference type="InterPro" id="IPR028096">
    <property type="entry name" value="EfeO_Cupredoxin"/>
</dbReference>
<accession>A0A8B6X3Q9</accession>
<feature type="domain" description="Cytochrome oxidase subunit II copper A binding" evidence="16">
    <location>
        <begin position="37"/>
        <end position="128"/>
    </location>
</feature>
<dbReference type="OrthoDB" id="9759695at2"/>
<dbReference type="GO" id="GO:0016020">
    <property type="term" value="C:membrane"/>
    <property type="evidence" value="ECO:0007669"/>
    <property type="project" value="InterPro"/>
</dbReference>
<dbReference type="GO" id="GO:0050304">
    <property type="term" value="F:nitrous-oxide reductase activity"/>
    <property type="evidence" value="ECO:0007669"/>
    <property type="project" value="UniProtKB-EC"/>
</dbReference>
<dbReference type="GO" id="GO:0004129">
    <property type="term" value="F:cytochrome-c oxidase activity"/>
    <property type="evidence" value="ECO:0007669"/>
    <property type="project" value="InterPro"/>
</dbReference>
<dbReference type="Gene3D" id="2.60.40.420">
    <property type="entry name" value="Cupredoxins - blue copper proteins"/>
    <property type="match status" value="1"/>
</dbReference>
<evidence type="ECO:0000256" key="4">
    <source>
        <dbReference type="ARBA" id="ARBA00004779"/>
    </source>
</evidence>
<evidence type="ECO:0000256" key="1">
    <source>
        <dbReference type="ARBA" id="ARBA00001913"/>
    </source>
</evidence>
<keyword evidence="11" id="KW-0186">Copper</keyword>
<evidence type="ECO:0000256" key="3">
    <source>
        <dbReference type="ARBA" id="ARBA00004418"/>
    </source>
</evidence>
<feature type="signal peptide" evidence="15">
    <location>
        <begin position="1"/>
        <end position="35"/>
    </location>
</feature>
<protein>
    <recommendedName>
        <fullName evidence="9">Nitrous-oxide reductase</fullName>
        <ecNumber evidence="8">1.7.2.4</ecNumber>
    </recommendedName>
    <alternativeName>
        <fullName evidence="12">N(2)OR</fullName>
    </alternativeName>
    <alternativeName>
        <fullName evidence="13">N2O reductase</fullName>
    </alternativeName>
</protein>
<name>A0A8B6X3Q9_9BURK</name>
<comment type="cofactor">
    <cofactor evidence="1">
        <name>Ca(2+)</name>
        <dbReference type="ChEBI" id="CHEBI:29108"/>
    </cofactor>
</comment>
<dbReference type="GO" id="GO:0019333">
    <property type="term" value="P:denitrification pathway"/>
    <property type="evidence" value="ECO:0007669"/>
    <property type="project" value="UniProtKB-UniPathway"/>
</dbReference>
<evidence type="ECO:0000256" key="12">
    <source>
        <dbReference type="ARBA" id="ARBA00031077"/>
    </source>
</evidence>
<evidence type="ECO:0000256" key="13">
    <source>
        <dbReference type="ARBA" id="ARBA00032847"/>
    </source>
</evidence>
<dbReference type="EC" id="1.7.2.4" evidence="8"/>
<evidence type="ECO:0000256" key="7">
    <source>
        <dbReference type="ARBA" id="ARBA00011738"/>
    </source>
</evidence>
<dbReference type="InterPro" id="IPR002429">
    <property type="entry name" value="CcO_II-like_C"/>
</dbReference>
<dbReference type="UniPathway" id="UPA00652">
    <property type="reaction ID" value="UER00709"/>
</dbReference>
<evidence type="ECO:0000256" key="15">
    <source>
        <dbReference type="SAM" id="SignalP"/>
    </source>
</evidence>
<evidence type="ECO:0000259" key="16">
    <source>
        <dbReference type="PROSITE" id="PS50857"/>
    </source>
</evidence>
<dbReference type="InterPro" id="IPR008972">
    <property type="entry name" value="Cupredoxin"/>
</dbReference>
<evidence type="ECO:0000256" key="5">
    <source>
        <dbReference type="ARBA" id="ARBA00006790"/>
    </source>
</evidence>
<dbReference type="Pfam" id="PF13473">
    <property type="entry name" value="Cupredoxin_1"/>
    <property type="match status" value="1"/>
</dbReference>
<dbReference type="InterPro" id="IPR006311">
    <property type="entry name" value="TAT_signal"/>
</dbReference>
<comment type="similarity">
    <text evidence="5">In the C-terminal section; belongs to the cytochrome c oxidase subunit 2 family.</text>
</comment>
<evidence type="ECO:0000256" key="6">
    <source>
        <dbReference type="ARBA" id="ARBA00010372"/>
    </source>
</evidence>
<evidence type="ECO:0000256" key="8">
    <source>
        <dbReference type="ARBA" id="ARBA00011896"/>
    </source>
</evidence>
<evidence type="ECO:0000313" key="17">
    <source>
        <dbReference type="Proteomes" id="UP000675920"/>
    </source>
</evidence>
<feature type="chain" id="PRO_5034918303" description="Nitrous-oxide reductase" evidence="15">
    <location>
        <begin position="36"/>
        <end position="128"/>
    </location>
</feature>
<comment type="subunit">
    <text evidence="7">Homodimer.</text>
</comment>
<dbReference type="PROSITE" id="PS51318">
    <property type="entry name" value="TAT"/>
    <property type="match status" value="1"/>
</dbReference>
<comment type="catalytic activity">
    <reaction evidence="14">
        <text>N2 + 2 Fe(III)-[cytochrome c] + H2O = nitrous oxide + 2 Fe(II)-[cytochrome c] + 2 H(+)</text>
        <dbReference type="Rhea" id="RHEA:43108"/>
        <dbReference type="Rhea" id="RHEA-COMP:10350"/>
        <dbReference type="Rhea" id="RHEA-COMP:14399"/>
        <dbReference type="ChEBI" id="CHEBI:15377"/>
        <dbReference type="ChEBI" id="CHEBI:15378"/>
        <dbReference type="ChEBI" id="CHEBI:17045"/>
        <dbReference type="ChEBI" id="CHEBI:17997"/>
        <dbReference type="ChEBI" id="CHEBI:29033"/>
        <dbReference type="ChEBI" id="CHEBI:29034"/>
        <dbReference type="EC" id="1.7.2.4"/>
    </reaction>
</comment>
<keyword evidence="10" id="KW-0479">Metal-binding</keyword>
<reference evidence="18" key="1">
    <citation type="submission" date="2025-08" db="UniProtKB">
        <authorList>
            <consortium name="RefSeq"/>
        </authorList>
    </citation>
    <scope>IDENTIFICATION</scope>
</reference>
<evidence type="ECO:0000313" key="18">
    <source>
        <dbReference type="RefSeq" id="WP_028311517.1"/>
    </source>
</evidence>
<dbReference type="GO" id="GO:0042597">
    <property type="term" value="C:periplasmic space"/>
    <property type="evidence" value="ECO:0007669"/>
    <property type="project" value="UniProtKB-SubCell"/>
</dbReference>
<evidence type="ECO:0000256" key="11">
    <source>
        <dbReference type="ARBA" id="ARBA00023008"/>
    </source>
</evidence>
<dbReference type="RefSeq" id="WP_028311517.1">
    <property type="nucleotide sequence ID" value="NZ_AXWS01000013.1"/>
</dbReference>
<dbReference type="PROSITE" id="PS50857">
    <property type="entry name" value="COX2_CUA"/>
    <property type="match status" value="1"/>
</dbReference>
<comment type="similarity">
    <text evidence="6">Belongs to the NosZ family.</text>
</comment>
<evidence type="ECO:0000256" key="2">
    <source>
        <dbReference type="ARBA" id="ARBA00003034"/>
    </source>
</evidence>
<dbReference type="AlphaFoldDB" id="A0A8B6X3Q9"/>
<dbReference type="SUPFAM" id="SSF49503">
    <property type="entry name" value="Cupredoxins"/>
    <property type="match status" value="1"/>
</dbReference>
<comment type="function">
    <text evidence="2">Nitrous-oxide reductase is part of a bacterial respiratory system which is activated under anaerobic conditions in the presence of nitrate or nitrous oxide.</text>
</comment>
<dbReference type="GO" id="GO:0005507">
    <property type="term" value="F:copper ion binding"/>
    <property type="evidence" value="ECO:0007669"/>
    <property type="project" value="InterPro"/>
</dbReference>
<comment type="subcellular location">
    <subcellularLocation>
        <location evidence="3">Periplasm</location>
    </subcellularLocation>
</comment>
<evidence type="ECO:0000256" key="14">
    <source>
        <dbReference type="ARBA" id="ARBA00049555"/>
    </source>
</evidence>
<dbReference type="PANTHER" id="PTHR42838">
    <property type="entry name" value="CYTOCHROME C OXIDASE SUBUNIT II"/>
    <property type="match status" value="1"/>
</dbReference>
<organism evidence="17 18">
    <name type="scientific">Derxia gummosa DSM 723</name>
    <dbReference type="NCBI Taxonomy" id="1121388"/>
    <lineage>
        <taxon>Bacteria</taxon>
        <taxon>Pseudomonadati</taxon>
        <taxon>Pseudomonadota</taxon>
        <taxon>Betaproteobacteria</taxon>
        <taxon>Burkholderiales</taxon>
        <taxon>Alcaligenaceae</taxon>
        <taxon>Derxia</taxon>
    </lineage>
</organism>